<dbReference type="GO" id="GO:0008081">
    <property type="term" value="F:phosphoric diester hydrolase activity"/>
    <property type="evidence" value="ECO:0007669"/>
    <property type="project" value="InterPro"/>
</dbReference>
<gene>
    <name evidence="2" type="ORF">E2R66_08890</name>
</gene>
<accession>A0A4Y8SIV0</accession>
<dbReference type="GO" id="GO:0006629">
    <property type="term" value="P:lipid metabolic process"/>
    <property type="evidence" value="ECO:0007669"/>
    <property type="project" value="InterPro"/>
</dbReference>
<dbReference type="InterPro" id="IPR017946">
    <property type="entry name" value="PLC-like_Pdiesterase_TIM-brl"/>
</dbReference>
<feature type="domain" description="GP-PDE" evidence="1">
    <location>
        <begin position="30"/>
        <end position="263"/>
    </location>
</feature>
<dbReference type="OrthoDB" id="384721at2"/>
<dbReference type="Pfam" id="PF03009">
    <property type="entry name" value="GDPD"/>
    <property type="match status" value="1"/>
</dbReference>
<comment type="caution">
    <text evidence="2">The sequence shown here is derived from an EMBL/GenBank/DDBJ whole genome shotgun (WGS) entry which is preliminary data.</text>
</comment>
<dbReference type="Gene3D" id="3.20.20.190">
    <property type="entry name" value="Phosphatidylinositol (PI) phosphodiesterase"/>
    <property type="match status" value="1"/>
</dbReference>
<dbReference type="PANTHER" id="PTHR46211">
    <property type="entry name" value="GLYCEROPHOSPHORYL DIESTER PHOSPHODIESTERASE"/>
    <property type="match status" value="1"/>
</dbReference>
<protein>
    <submittedName>
        <fullName evidence="2">Glycerophosphodiester phosphodiesterase family protein</fullName>
    </submittedName>
</protein>
<sequence>MKFSPIATVAIAAALIWLKPNSVPQSKHNFIVIAHRGDHVIYPENTLEAYREAIKNEADYIEIDLRTTKDSQLVSMHDATVNRMTNGKGAVNSFTLAELQQLKLKGGDSVNTYHVPTFVEILKLAKNKINIYLDFKAADPAVAYQMIQQYHMEKQVLVYINSAKQLTGWRKVAPKMPLMLSLPDSVTTVDGMKTFIDKYRPDLLDGDYGQYNPDMLAFAATRDIPVWPDIQSATEGTADWSKAVKTGFKGLQTDHPAALAAFLKQQKLR</sequence>
<proteinExistence type="predicted"/>
<name>A0A4Y8SIV0_9SPHI</name>
<evidence type="ECO:0000259" key="1">
    <source>
        <dbReference type="PROSITE" id="PS51704"/>
    </source>
</evidence>
<dbReference type="CDD" id="cd08566">
    <property type="entry name" value="GDPD_AtGDE_like"/>
    <property type="match status" value="1"/>
</dbReference>
<dbReference type="PROSITE" id="PS51704">
    <property type="entry name" value="GP_PDE"/>
    <property type="match status" value="1"/>
</dbReference>
<evidence type="ECO:0000313" key="3">
    <source>
        <dbReference type="Proteomes" id="UP000297540"/>
    </source>
</evidence>
<dbReference type="RefSeq" id="WP_133228874.1">
    <property type="nucleotide sequence ID" value="NZ_SOZE01000006.1"/>
</dbReference>
<organism evidence="2 3">
    <name type="scientific">Mucilaginibacter psychrotolerans</name>
    <dbReference type="NCBI Taxonomy" id="1524096"/>
    <lineage>
        <taxon>Bacteria</taxon>
        <taxon>Pseudomonadati</taxon>
        <taxon>Bacteroidota</taxon>
        <taxon>Sphingobacteriia</taxon>
        <taxon>Sphingobacteriales</taxon>
        <taxon>Sphingobacteriaceae</taxon>
        <taxon>Mucilaginibacter</taxon>
    </lineage>
</organism>
<evidence type="ECO:0000313" key="2">
    <source>
        <dbReference type="EMBL" id="TFF38570.1"/>
    </source>
</evidence>
<dbReference type="EMBL" id="SOZE01000006">
    <property type="protein sequence ID" value="TFF38570.1"/>
    <property type="molecule type" value="Genomic_DNA"/>
</dbReference>
<dbReference type="SUPFAM" id="SSF51695">
    <property type="entry name" value="PLC-like phosphodiesterases"/>
    <property type="match status" value="1"/>
</dbReference>
<reference evidence="2 3" key="1">
    <citation type="journal article" date="2017" name="Int. J. Syst. Evol. Microbiol.">
        <title>Mucilaginibacterpsychrotolerans sp. nov., isolated from peatlands.</title>
        <authorList>
            <person name="Deng Y."/>
            <person name="Shen L."/>
            <person name="Xu B."/>
            <person name="Liu Y."/>
            <person name="Gu Z."/>
            <person name="Liu H."/>
            <person name="Zhou Y."/>
        </authorList>
    </citation>
    <scope>NUCLEOTIDE SEQUENCE [LARGE SCALE GENOMIC DNA]</scope>
    <source>
        <strain evidence="2 3">NH7-4</strain>
    </source>
</reference>
<dbReference type="PANTHER" id="PTHR46211:SF14">
    <property type="entry name" value="GLYCEROPHOSPHODIESTER PHOSPHODIESTERASE"/>
    <property type="match status" value="1"/>
</dbReference>
<dbReference type="Proteomes" id="UP000297540">
    <property type="component" value="Unassembled WGS sequence"/>
</dbReference>
<dbReference type="InterPro" id="IPR030395">
    <property type="entry name" value="GP_PDE_dom"/>
</dbReference>
<dbReference type="AlphaFoldDB" id="A0A4Y8SIV0"/>
<keyword evidence="3" id="KW-1185">Reference proteome</keyword>
<dbReference type="PROSITE" id="PS50007">
    <property type="entry name" value="PIPLC_X_DOMAIN"/>
    <property type="match status" value="1"/>
</dbReference>